<organism evidence="9 10">
    <name type="scientific">Parasponia andersonii</name>
    <name type="common">Sponia andersonii</name>
    <dbReference type="NCBI Taxonomy" id="3476"/>
    <lineage>
        <taxon>Eukaryota</taxon>
        <taxon>Viridiplantae</taxon>
        <taxon>Streptophyta</taxon>
        <taxon>Embryophyta</taxon>
        <taxon>Tracheophyta</taxon>
        <taxon>Spermatophyta</taxon>
        <taxon>Magnoliopsida</taxon>
        <taxon>eudicotyledons</taxon>
        <taxon>Gunneridae</taxon>
        <taxon>Pentapetalae</taxon>
        <taxon>rosids</taxon>
        <taxon>fabids</taxon>
        <taxon>Rosales</taxon>
        <taxon>Cannabaceae</taxon>
        <taxon>Parasponia</taxon>
    </lineage>
</organism>
<proteinExistence type="inferred from homology"/>
<dbReference type="Pfam" id="PF12265">
    <property type="entry name" value="CAF1C_H4-bd"/>
    <property type="match status" value="1"/>
</dbReference>
<dbReference type="PANTHER" id="PTHR22850">
    <property type="entry name" value="WD40 REPEAT FAMILY"/>
    <property type="match status" value="1"/>
</dbReference>
<evidence type="ECO:0000256" key="3">
    <source>
        <dbReference type="ARBA" id="ARBA00022574"/>
    </source>
</evidence>
<dbReference type="InterPro" id="IPR015943">
    <property type="entry name" value="WD40/YVTN_repeat-like_dom_sf"/>
</dbReference>
<dbReference type="SUPFAM" id="SSF50978">
    <property type="entry name" value="WD40 repeat-like"/>
    <property type="match status" value="1"/>
</dbReference>
<comment type="similarity">
    <text evidence="2">Belongs to the WD repeat RBAP46/RBAP48/MSI1 family.</text>
</comment>
<dbReference type="InterPro" id="IPR019775">
    <property type="entry name" value="WD40_repeat_CS"/>
</dbReference>
<sequence>MSKSSEDTQIQTEYNAWKKNSPFSYDFIISHPLPHTSLTLHCSTMFPRPHPQEPSLALHRLLFGTNYYSTNPSSSFLTIADVPIPALDDDPTISIIPKVEVTQTLVLDSELRMARFMSQNPNIVCARTSSNNVFVFSCDKPQGDEFEPDLTLTGFDDDVRGHGGAGLAWHPKREGYIVSSNGHTIAWWDILAMDTTYRKEIVPTHVYYYHLEFERLIRDVQWNRKNENLLGAVDSEGELVIWDIRTNEIQHSVKAHDSHEVNYLSFHPYKEWLLATASSDATVGLFDLRKLKKRIHTLEGHTKKVCKVEWNINEESVLASSGHDRRVIIWDINRIGDEISRGECKAKRPPELLFSHEGHKDKVTDFSWCDLEPWVISSVARDHTLQVWKLSQSIHSEDDGNDAIDD</sequence>
<dbReference type="InterPro" id="IPR050459">
    <property type="entry name" value="WD_repeat_RBAP46/RBAP48/MSI1"/>
</dbReference>
<evidence type="ECO:0000256" key="2">
    <source>
        <dbReference type="ARBA" id="ARBA00009341"/>
    </source>
</evidence>
<dbReference type="EMBL" id="JXTB01000156">
    <property type="protein sequence ID" value="PON57802.1"/>
    <property type="molecule type" value="Genomic_DNA"/>
</dbReference>
<dbReference type="SMART" id="SM00320">
    <property type="entry name" value="WD40"/>
    <property type="match status" value="5"/>
</dbReference>
<keyword evidence="10" id="KW-1185">Reference proteome</keyword>
<dbReference type="AlphaFoldDB" id="A0A2P5C9Q8"/>
<evidence type="ECO:0000313" key="10">
    <source>
        <dbReference type="Proteomes" id="UP000237105"/>
    </source>
</evidence>
<dbReference type="InterPro" id="IPR036322">
    <property type="entry name" value="WD40_repeat_dom_sf"/>
</dbReference>
<evidence type="ECO:0000256" key="5">
    <source>
        <dbReference type="ARBA" id="ARBA00022853"/>
    </source>
</evidence>
<dbReference type="OrthoDB" id="427795at2759"/>
<comment type="subcellular location">
    <subcellularLocation>
        <location evidence="1">Nucleus</location>
    </subcellularLocation>
</comment>
<dbReference type="GO" id="GO:0006325">
    <property type="term" value="P:chromatin organization"/>
    <property type="evidence" value="ECO:0007669"/>
    <property type="project" value="UniProtKB-KW"/>
</dbReference>
<dbReference type="InterPro" id="IPR001680">
    <property type="entry name" value="WD40_rpt"/>
</dbReference>
<keyword evidence="6" id="KW-0539">Nucleus</keyword>
<reference evidence="10" key="1">
    <citation type="submission" date="2016-06" db="EMBL/GenBank/DDBJ databases">
        <title>Parallel loss of symbiosis genes in relatives of nitrogen-fixing non-legume Parasponia.</title>
        <authorList>
            <person name="Van Velzen R."/>
            <person name="Holmer R."/>
            <person name="Bu F."/>
            <person name="Rutten L."/>
            <person name="Van Zeijl A."/>
            <person name="Liu W."/>
            <person name="Santuari L."/>
            <person name="Cao Q."/>
            <person name="Sharma T."/>
            <person name="Shen D."/>
            <person name="Roswanjaya Y."/>
            <person name="Wardhani T."/>
            <person name="Kalhor M.S."/>
            <person name="Jansen J."/>
            <person name="Van den Hoogen J."/>
            <person name="Gungor B."/>
            <person name="Hartog M."/>
            <person name="Hontelez J."/>
            <person name="Verver J."/>
            <person name="Yang W.-C."/>
            <person name="Schijlen E."/>
            <person name="Repin R."/>
            <person name="Schilthuizen M."/>
            <person name="Schranz E."/>
            <person name="Heidstra R."/>
            <person name="Miyata K."/>
            <person name="Fedorova E."/>
            <person name="Kohlen W."/>
            <person name="Bisseling T."/>
            <person name="Smit S."/>
            <person name="Geurts R."/>
        </authorList>
    </citation>
    <scope>NUCLEOTIDE SEQUENCE [LARGE SCALE GENOMIC DNA]</scope>
    <source>
        <strain evidence="10">cv. WU1-14</strain>
    </source>
</reference>
<comment type="caution">
    <text evidence="9">The sequence shown here is derived from an EMBL/GenBank/DDBJ whole genome shotgun (WGS) entry which is preliminary data.</text>
</comment>
<dbReference type="PROSITE" id="PS50082">
    <property type="entry name" value="WD_REPEATS_2"/>
    <property type="match status" value="1"/>
</dbReference>
<keyword evidence="5" id="KW-0156">Chromatin regulator</keyword>
<keyword evidence="3 7" id="KW-0853">WD repeat</keyword>
<dbReference type="STRING" id="3476.A0A2P5C9Q8"/>
<dbReference type="Proteomes" id="UP000237105">
    <property type="component" value="Unassembled WGS sequence"/>
</dbReference>
<evidence type="ECO:0000259" key="8">
    <source>
        <dbReference type="Pfam" id="PF12265"/>
    </source>
</evidence>
<feature type="repeat" description="WD" evidence="7">
    <location>
        <begin position="298"/>
        <end position="333"/>
    </location>
</feature>
<gene>
    <name evidence="9" type="ORF">PanWU01x14_171640</name>
</gene>
<evidence type="ECO:0000313" key="9">
    <source>
        <dbReference type="EMBL" id="PON57802.1"/>
    </source>
</evidence>
<evidence type="ECO:0000256" key="1">
    <source>
        <dbReference type="ARBA" id="ARBA00004123"/>
    </source>
</evidence>
<accession>A0A2P5C9Q8</accession>
<dbReference type="Pfam" id="PF00400">
    <property type="entry name" value="WD40"/>
    <property type="match status" value="3"/>
</dbReference>
<keyword evidence="4" id="KW-0677">Repeat</keyword>
<name>A0A2P5C9Q8_PARAD</name>
<dbReference type="GO" id="GO:0005634">
    <property type="term" value="C:nucleus"/>
    <property type="evidence" value="ECO:0007669"/>
    <property type="project" value="UniProtKB-SubCell"/>
</dbReference>
<feature type="domain" description="Histone-binding protein RBBP4-like N-terminal" evidence="8">
    <location>
        <begin position="13"/>
        <end position="85"/>
    </location>
</feature>
<dbReference type="Gene3D" id="2.130.10.10">
    <property type="entry name" value="YVTN repeat-like/Quinoprotein amine dehydrogenase"/>
    <property type="match status" value="1"/>
</dbReference>
<dbReference type="InterPro" id="IPR022052">
    <property type="entry name" value="Histone-bd_RBBP4-like_N"/>
</dbReference>
<dbReference type="PROSITE" id="PS50294">
    <property type="entry name" value="WD_REPEATS_REGION"/>
    <property type="match status" value="1"/>
</dbReference>
<evidence type="ECO:0000256" key="4">
    <source>
        <dbReference type="ARBA" id="ARBA00022737"/>
    </source>
</evidence>
<evidence type="ECO:0000256" key="6">
    <source>
        <dbReference type="ARBA" id="ARBA00023242"/>
    </source>
</evidence>
<dbReference type="PROSITE" id="PS00678">
    <property type="entry name" value="WD_REPEATS_1"/>
    <property type="match status" value="1"/>
</dbReference>
<evidence type="ECO:0000256" key="7">
    <source>
        <dbReference type="PROSITE-ProRule" id="PRU00221"/>
    </source>
</evidence>
<protein>
    <submittedName>
        <fullName evidence="9">Guanine nucleotide-binding protein, beta subunit</fullName>
    </submittedName>
</protein>